<keyword evidence="2" id="KW-0282">Flagellum</keyword>
<protein>
    <submittedName>
        <fullName evidence="2">Flagellar protein G</fullName>
    </submittedName>
</protein>
<sequence length="157" mass="16996">MASVSVSHLILFIASMIIAAGVAGVFTTSVDNLSEAISDRGVQVSDNVRTSIEIISDSGSDNVFDGTTNTTTIYVKNTGSQQLDPVERQIDVLVDGRFKTGDDLNITVVSDRNVDTWDTNDVVELTIDGYLVPGDHRVLVIANGDEETFEFRVEDNP</sequence>
<accession>A0ABD5W3H7</accession>
<keyword evidence="1" id="KW-0472">Membrane</keyword>
<feature type="transmembrane region" description="Helical" evidence="1">
    <location>
        <begin position="6"/>
        <end position="26"/>
    </location>
</feature>
<dbReference type="PANTHER" id="PTHR42200:SF2">
    <property type="entry name" value="ARCHAEAL FLAGELLA-RELATED PROTEIN F"/>
    <property type="match status" value="1"/>
</dbReference>
<keyword evidence="1" id="KW-0812">Transmembrane</keyword>
<dbReference type="Pfam" id="PF01917">
    <property type="entry name" value="Flagellin_arch-type"/>
    <property type="match status" value="1"/>
</dbReference>
<comment type="caution">
    <text evidence="2">The sequence shown here is derived from an EMBL/GenBank/DDBJ whole genome shotgun (WGS) entry which is preliminary data.</text>
</comment>
<evidence type="ECO:0000313" key="3">
    <source>
        <dbReference type="Proteomes" id="UP001596445"/>
    </source>
</evidence>
<name>A0ABD5W3H7_9EURY</name>
<dbReference type="GeneID" id="76630056"/>
<keyword evidence="1" id="KW-1133">Transmembrane helix</keyword>
<evidence type="ECO:0000313" key="2">
    <source>
        <dbReference type="EMBL" id="MFC7058095.1"/>
    </source>
</evidence>
<dbReference type="AlphaFoldDB" id="A0ABD5W3H7"/>
<evidence type="ECO:0000256" key="1">
    <source>
        <dbReference type="SAM" id="Phobius"/>
    </source>
</evidence>
<organism evidence="2 3">
    <name type="scientific">Halovenus salina</name>
    <dbReference type="NCBI Taxonomy" id="1510225"/>
    <lineage>
        <taxon>Archaea</taxon>
        <taxon>Methanobacteriati</taxon>
        <taxon>Methanobacteriota</taxon>
        <taxon>Stenosarchaea group</taxon>
        <taxon>Halobacteria</taxon>
        <taxon>Halobacteriales</taxon>
        <taxon>Haloarculaceae</taxon>
        <taxon>Halovenus</taxon>
    </lineage>
</organism>
<proteinExistence type="predicted"/>
<reference evidence="2 3" key="1">
    <citation type="journal article" date="2019" name="Int. J. Syst. Evol. Microbiol.">
        <title>The Global Catalogue of Microorganisms (GCM) 10K type strain sequencing project: providing services to taxonomists for standard genome sequencing and annotation.</title>
        <authorList>
            <consortium name="The Broad Institute Genomics Platform"/>
            <consortium name="The Broad Institute Genome Sequencing Center for Infectious Disease"/>
            <person name="Wu L."/>
            <person name="Ma J."/>
        </authorList>
    </citation>
    <scope>NUCLEOTIDE SEQUENCE [LARGE SCALE GENOMIC DNA]</scope>
    <source>
        <strain evidence="2 3">JCM 30072</strain>
    </source>
</reference>
<keyword evidence="2" id="KW-0969">Cilium</keyword>
<keyword evidence="3" id="KW-1185">Reference proteome</keyword>
<dbReference type="EMBL" id="JBHSZI010000001">
    <property type="protein sequence ID" value="MFC7058095.1"/>
    <property type="molecule type" value="Genomic_DNA"/>
</dbReference>
<dbReference type="RefSeq" id="WP_267163901.1">
    <property type="nucleotide sequence ID" value="NZ_CP112972.1"/>
</dbReference>
<keyword evidence="2" id="KW-0966">Cell projection</keyword>
<dbReference type="InterPro" id="IPR002774">
    <property type="entry name" value="Flagellin_arc-type"/>
</dbReference>
<dbReference type="PANTHER" id="PTHR42200">
    <property type="entry name" value="ARCHAEAL FLAGELLA-RELATED PROTEIN F-RELATED"/>
    <property type="match status" value="1"/>
</dbReference>
<dbReference type="Proteomes" id="UP001596445">
    <property type="component" value="Unassembled WGS sequence"/>
</dbReference>
<gene>
    <name evidence="2" type="ORF">ACFQQG_07815</name>
</gene>